<sequence length="177" mass="20026">MKIDDCFQLGNIIKSHGMKGEVSAIFDVDNPEEYLELESVFVLIDKKLVPFFIESLSFQNGYVLLKFEDINHLDDTERIKGCELYLPLSALPDLGEGKFYFHEVIGFAVVDAKEGHIGTIKEVYSLNQQDILSVDHQGAEVLVPLHDDFIEKVDKPGRTFYVKLPDGLLSIYLDTKA</sequence>
<evidence type="ECO:0000313" key="8">
    <source>
        <dbReference type="EMBL" id="MDN4165747.1"/>
    </source>
</evidence>
<evidence type="ECO:0000256" key="4">
    <source>
        <dbReference type="ARBA" id="ARBA00023186"/>
    </source>
</evidence>
<evidence type="ECO:0000259" key="7">
    <source>
        <dbReference type="Pfam" id="PF24986"/>
    </source>
</evidence>
<dbReference type="SUPFAM" id="SSF50346">
    <property type="entry name" value="PRC-barrel domain"/>
    <property type="match status" value="1"/>
</dbReference>
<proteinExistence type="inferred from homology"/>
<dbReference type="HAMAP" id="MF_00014">
    <property type="entry name" value="Ribosome_mat_RimM"/>
    <property type="match status" value="1"/>
</dbReference>
<dbReference type="InterPro" id="IPR002676">
    <property type="entry name" value="RimM_N"/>
</dbReference>
<name>A0ABT8F5I8_9BACT</name>
<dbReference type="Proteomes" id="UP001168552">
    <property type="component" value="Unassembled WGS sequence"/>
</dbReference>
<evidence type="ECO:0000256" key="1">
    <source>
        <dbReference type="ARBA" id="ARBA00022490"/>
    </source>
</evidence>
<evidence type="ECO:0000256" key="5">
    <source>
        <dbReference type="HAMAP-Rule" id="MF_00014"/>
    </source>
</evidence>
<keyword evidence="3 5" id="KW-0698">rRNA processing</keyword>
<feature type="domain" description="Ribosome maturation factor RimM PRC barrel" evidence="7">
    <location>
        <begin position="102"/>
        <end position="168"/>
    </location>
</feature>
<comment type="domain">
    <text evidence="5">The PRC barrel domain binds ribosomal protein uS19.</text>
</comment>
<dbReference type="Gene3D" id="2.30.30.240">
    <property type="entry name" value="PRC-barrel domain"/>
    <property type="match status" value="1"/>
</dbReference>
<gene>
    <name evidence="5 8" type="primary">rimM</name>
    <name evidence="8" type="ORF">QWY31_09550</name>
</gene>
<keyword evidence="9" id="KW-1185">Reference proteome</keyword>
<keyword evidence="2 5" id="KW-0690">Ribosome biogenesis</keyword>
<comment type="similarity">
    <text evidence="5">Belongs to the RimM family.</text>
</comment>
<dbReference type="RefSeq" id="WP_320004277.1">
    <property type="nucleotide sequence ID" value="NZ_JAUHJS010000004.1"/>
</dbReference>
<dbReference type="InterPro" id="IPR009000">
    <property type="entry name" value="Transl_B-barrel_sf"/>
</dbReference>
<dbReference type="Gene3D" id="2.40.30.60">
    <property type="entry name" value="RimM"/>
    <property type="match status" value="1"/>
</dbReference>
<dbReference type="PANTHER" id="PTHR33692:SF1">
    <property type="entry name" value="RIBOSOME MATURATION FACTOR RIMM"/>
    <property type="match status" value="1"/>
</dbReference>
<keyword evidence="1 5" id="KW-0963">Cytoplasm</keyword>
<dbReference type="InterPro" id="IPR011961">
    <property type="entry name" value="RimM"/>
</dbReference>
<feature type="domain" description="RimM N-terminal" evidence="6">
    <location>
        <begin position="9"/>
        <end position="87"/>
    </location>
</feature>
<dbReference type="Pfam" id="PF24986">
    <property type="entry name" value="PRC_RimM"/>
    <property type="match status" value="1"/>
</dbReference>
<dbReference type="PANTHER" id="PTHR33692">
    <property type="entry name" value="RIBOSOME MATURATION FACTOR RIMM"/>
    <property type="match status" value="1"/>
</dbReference>
<dbReference type="Pfam" id="PF01782">
    <property type="entry name" value="RimM"/>
    <property type="match status" value="1"/>
</dbReference>
<organism evidence="8 9">
    <name type="scientific">Shiella aurantiaca</name>
    <dbReference type="NCBI Taxonomy" id="3058365"/>
    <lineage>
        <taxon>Bacteria</taxon>
        <taxon>Pseudomonadati</taxon>
        <taxon>Bacteroidota</taxon>
        <taxon>Cytophagia</taxon>
        <taxon>Cytophagales</taxon>
        <taxon>Shiellaceae</taxon>
        <taxon>Shiella</taxon>
    </lineage>
</organism>
<evidence type="ECO:0000256" key="2">
    <source>
        <dbReference type="ARBA" id="ARBA00022517"/>
    </source>
</evidence>
<evidence type="ECO:0000313" key="9">
    <source>
        <dbReference type="Proteomes" id="UP001168552"/>
    </source>
</evidence>
<dbReference type="InterPro" id="IPR011033">
    <property type="entry name" value="PRC_barrel-like_sf"/>
</dbReference>
<dbReference type="NCBIfam" id="TIGR02273">
    <property type="entry name" value="16S_RimM"/>
    <property type="match status" value="1"/>
</dbReference>
<dbReference type="EMBL" id="JAUHJS010000004">
    <property type="protein sequence ID" value="MDN4165747.1"/>
    <property type="molecule type" value="Genomic_DNA"/>
</dbReference>
<evidence type="ECO:0000256" key="3">
    <source>
        <dbReference type="ARBA" id="ARBA00022552"/>
    </source>
</evidence>
<dbReference type="InterPro" id="IPR036976">
    <property type="entry name" value="RimM_N_sf"/>
</dbReference>
<comment type="subcellular location">
    <subcellularLocation>
        <location evidence="5">Cytoplasm</location>
    </subcellularLocation>
</comment>
<protein>
    <recommendedName>
        <fullName evidence="5">Ribosome maturation factor RimM</fullName>
    </recommendedName>
</protein>
<evidence type="ECO:0000259" key="6">
    <source>
        <dbReference type="Pfam" id="PF01782"/>
    </source>
</evidence>
<comment type="caution">
    <text evidence="8">The sequence shown here is derived from an EMBL/GenBank/DDBJ whole genome shotgun (WGS) entry which is preliminary data.</text>
</comment>
<reference evidence="8" key="1">
    <citation type="submission" date="2023-06" db="EMBL/GenBank/DDBJ databases">
        <title>Cytophagales bacterium Strain LB-30, isolated from soil.</title>
        <authorList>
            <person name="Liu B."/>
        </authorList>
    </citation>
    <scope>NUCLEOTIDE SEQUENCE</scope>
    <source>
        <strain evidence="8">LB-30</strain>
    </source>
</reference>
<dbReference type="SUPFAM" id="SSF50447">
    <property type="entry name" value="Translation proteins"/>
    <property type="match status" value="1"/>
</dbReference>
<comment type="subunit">
    <text evidence="5">Binds ribosomal protein uS19.</text>
</comment>
<comment type="function">
    <text evidence="5">An accessory protein needed during the final step in the assembly of 30S ribosomal subunit, possibly for assembly of the head region. Essential for efficient processing of 16S rRNA. May be needed both before and after RbfA during the maturation of 16S rRNA. It has affinity for free ribosomal 30S subunits but not for 70S ribosomes.</text>
</comment>
<keyword evidence="4 5" id="KW-0143">Chaperone</keyword>
<accession>A0ABT8F5I8</accession>
<dbReference type="InterPro" id="IPR056792">
    <property type="entry name" value="PRC_RimM"/>
</dbReference>